<dbReference type="KEGG" id="bcq:BCQ_5101"/>
<reference evidence="1 2" key="1">
    <citation type="journal article" date="2009" name="J. Bacteriol.">
        <title>Complete genome sequence of the extremophilic Bacillus cereus strain Q1 with industrial applications.</title>
        <authorList>
            <person name="Xiong Z."/>
            <person name="Jiang Y."/>
            <person name="Qi D."/>
            <person name="Lu H."/>
            <person name="Yang F."/>
            <person name="Yang J."/>
            <person name="Chen L."/>
            <person name="Sun L."/>
            <person name="Xu X."/>
            <person name="Xue Y."/>
            <person name="Zhu Y."/>
            <person name="Jin Q."/>
        </authorList>
    </citation>
    <scope>NUCLEOTIDE SEQUENCE [LARGE SCALE GENOMIC DNA]</scope>
    <source>
        <strain evidence="1 2">Q1</strain>
    </source>
</reference>
<name>B9J5T0_BACCQ</name>
<dbReference type="EMBL" id="CP000227">
    <property type="protein sequence ID" value="ACM15501.1"/>
    <property type="molecule type" value="Genomic_DNA"/>
</dbReference>
<dbReference type="InterPro" id="IPR011050">
    <property type="entry name" value="Pectin_lyase_fold/virulence"/>
</dbReference>
<dbReference type="SUPFAM" id="SSF51126">
    <property type="entry name" value="Pectin lyase-like"/>
    <property type="match status" value="1"/>
</dbReference>
<sequence>MIKKLREFLGVKKIYKYNVKEINTIIDEQSNYISQIIDTQNIILNKLDRLDKCLLDNDSEQVMESLEKRSNIINEIMGKVYVNLDDIEIKSDIDYSKVLQKVIDAVDIEKPIVFPRGQYIFKSTVKVRAGQKINFQNSTIFFRGKGVLFDCSFKEHSQAIIENVDIEMELGNEDQIAFKVDKFVTGPLRNINIYGGGYGIYSTNSHSYEVEKLSHRNPKKSGIYHQGDLGAELHFRDVQITFVEFFGGNGIEIERKTTEDIGGYYLHNVLIIANKLRNGYAQHGIYIHGLCGQIATTVFNLIGGGVDGFDIQDMEKKRFAIRLENVANNRFSSAWINSVLLKNTDNNFYINSNVPYGFLFDELVSNFVASNIRCGENVAFNFTNNADVRKFQYNNISTCEGRLANEHSFLTKSADKSMRTIFVDSREIEGALCIVDSSDIANKMYLRMSASGEMELIDQEFTKTLLTISQNGIIRIHRGALEINGSQVLGARKKEWEIPGGNRNNGQWDTETVSLQELASTMKKLIEDLHGHGLIGK</sequence>
<dbReference type="AlphaFoldDB" id="B9J5T0"/>
<accession>B9J5T0</accession>
<gene>
    <name evidence="1" type="ordered locus">BCQ_5101</name>
</gene>
<evidence type="ECO:0000313" key="2">
    <source>
        <dbReference type="Proteomes" id="UP000000441"/>
    </source>
</evidence>
<evidence type="ECO:0000313" key="1">
    <source>
        <dbReference type="EMBL" id="ACM15501.1"/>
    </source>
</evidence>
<dbReference type="Proteomes" id="UP000000441">
    <property type="component" value="Chromosome"/>
</dbReference>
<proteinExistence type="predicted"/>
<protein>
    <submittedName>
        <fullName evidence="1">Uncharacterized protein</fullName>
    </submittedName>
</protein>
<organism evidence="1 2">
    <name type="scientific">Bacillus cereus (strain Q1)</name>
    <dbReference type="NCBI Taxonomy" id="361100"/>
    <lineage>
        <taxon>Bacteria</taxon>
        <taxon>Bacillati</taxon>
        <taxon>Bacillota</taxon>
        <taxon>Bacilli</taxon>
        <taxon>Bacillales</taxon>
        <taxon>Bacillaceae</taxon>
        <taxon>Bacillus</taxon>
        <taxon>Bacillus cereus group</taxon>
    </lineage>
</organism>
<dbReference type="HOGENOM" id="CLU_506862_0_0_9"/>